<sequence length="271" mass="29522">MKIISTKNYKEFLQSISKVTDGFGFLAGGTNVMMDEKRGSTNISLYFDISGFDSELRFIRESEDSIEIGALMRLSEITKSTCIQQHLPHLVSAIQSIGTMQVRNMATLAGNVANASSIGDSIPALMISGAVLKAENIHGQRIISIEDFFLDYKKTALKGDEIIRSIILPKNNPKGSFGFVKVAVRPTATVSKLNLAYAVAPSSVLLAAGGVAKVPVRLYNTEAFFQLPRTDIFEAELLSVLKKDVFPINDTKSTVEYRVQVLANLLAAIKA</sequence>
<evidence type="ECO:0000313" key="2">
    <source>
        <dbReference type="EMBL" id="MCA9382468.1"/>
    </source>
</evidence>
<dbReference type="InterPro" id="IPR051312">
    <property type="entry name" value="Diverse_Substr_Oxidored"/>
</dbReference>
<dbReference type="InterPro" id="IPR002346">
    <property type="entry name" value="Mopterin_DH_FAD-bd"/>
</dbReference>
<evidence type="ECO:0000313" key="3">
    <source>
        <dbReference type="Proteomes" id="UP000782843"/>
    </source>
</evidence>
<dbReference type="Pfam" id="PF00941">
    <property type="entry name" value="FAD_binding_5"/>
    <property type="match status" value="1"/>
</dbReference>
<dbReference type="PROSITE" id="PS51387">
    <property type="entry name" value="FAD_PCMH"/>
    <property type="match status" value="1"/>
</dbReference>
<dbReference type="PANTHER" id="PTHR42659">
    <property type="entry name" value="XANTHINE DEHYDROGENASE SUBUNIT C-RELATED"/>
    <property type="match status" value="1"/>
</dbReference>
<dbReference type="SUPFAM" id="SSF55447">
    <property type="entry name" value="CO dehydrogenase flavoprotein C-terminal domain-like"/>
    <property type="match status" value="1"/>
</dbReference>
<dbReference type="InterPro" id="IPR036318">
    <property type="entry name" value="FAD-bd_PCMH-like_sf"/>
</dbReference>
<dbReference type="Proteomes" id="UP000782843">
    <property type="component" value="Unassembled WGS sequence"/>
</dbReference>
<dbReference type="GO" id="GO:0016491">
    <property type="term" value="F:oxidoreductase activity"/>
    <property type="evidence" value="ECO:0007669"/>
    <property type="project" value="InterPro"/>
</dbReference>
<dbReference type="InterPro" id="IPR036683">
    <property type="entry name" value="CO_DH_flav_C_dom_sf"/>
</dbReference>
<evidence type="ECO:0000259" key="1">
    <source>
        <dbReference type="PROSITE" id="PS51387"/>
    </source>
</evidence>
<reference evidence="2" key="1">
    <citation type="submission" date="2020-04" db="EMBL/GenBank/DDBJ databases">
        <authorList>
            <person name="Zhang T."/>
        </authorList>
    </citation>
    <scope>NUCLEOTIDE SEQUENCE</scope>
    <source>
        <strain evidence="2">HKST-UBA10</strain>
    </source>
</reference>
<dbReference type="SUPFAM" id="SSF56176">
    <property type="entry name" value="FAD-binding/transporter-associated domain-like"/>
    <property type="match status" value="1"/>
</dbReference>
<accession>A0A955RIA3</accession>
<name>A0A955RIA3_9BACT</name>
<protein>
    <submittedName>
        <fullName evidence="2">FAD binding domain-containing protein</fullName>
    </submittedName>
</protein>
<dbReference type="GO" id="GO:0071949">
    <property type="term" value="F:FAD binding"/>
    <property type="evidence" value="ECO:0007669"/>
    <property type="project" value="InterPro"/>
</dbReference>
<comment type="caution">
    <text evidence="2">The sequence shown here is derived from an EMBL/GenBank/DDBJ whole genome shotgun (WGS) entry which is preliminary data.</text>
</comment>
<dbReference type="EMBL" id="JAGQLG010000143">
    <property type="protein sequence ID" value="MCA9382468.1"/>
    <property type="molecule type" value="Genomic_DNA"/>
</dbReference>
<dbReference type="Gene3D" id="3.30.465.10">
    <property type="match status" value="1"/>
</dbReference>
<dbReference type="PANTHER" id="PTHR42659:SF9">
    <property type="entry name" value="XANTHINE DEHYDROGENASE FAD-BINDING SUBUNIT XDHB-RELATED"/>
    <property type="match status" value="1"/>
</dbReference>
<dbReference type="Gene3D" id="3.30.390.50">
    <property type="entry name" value="CO dehydrogenase flavoprotein, C-terminal domain"/>
    <property type="match status" value="1"/>
</dbReference>
<dbReference type="InterPro" id="IPR016169">
    <property type="entry name" value="FAD-bd_PCMH_sub2"/>
</dbReference>
<dbReference type="InterPro" id="IPR016166">
    <property type="entry name" value="FAD-bd_PCMH"/>
</dbReference>
<proteinExistence type="predicted"/>
<gene>
    <name evidence="2" type="ORF">KC660_03620</name>
</gene>
<feature type="domain" description="FAD-binding PCMH-type" evidence="1">
    <location>
        <begin position="1"/>
        <end position="173"/>
    </location>
</feature>
<dbReference type="AlphaFoldDB" id="A0A955RIA3"/>
<organism evidence="2 3">
    <name type="scientific">Candidatus Dojkabacteria bacterium</name>
    <dbReference type="NCBI Taxonomy" id="2099670"/>
    <lineage>
        <taxon>Bacteria</taxon>
        <taxon>Candidatus Dojkabacteria</taxon>
    </lineage>
</organism>
<reference evidence="2" key="2">
    <citation type="journal article" date="2021" name="Microbiome">
        <title>Successional dynamics and alternative stable states in a saline activated sludge microbial community over 9 years.</title>
        <authorList>
            <person name="Wang Y."/>
            <person name="Ye J."/>
            <person name="Ju F."/>
            <person name="Liu L."/>
            <person name="Boyd J.A."/>
            <person name="Deng Y."/>
            <person name="Parks D.H."/>
            <person name="Jiang X."/>
            <person name="Yin X."/>
            <person name="Woodcroft B.J."/>
            <person name="Tyson G.W."/>
            <person name="Hugenholtz P."/>
            <person name="Polz M.F."/>
            <person name="Zhang T."/>
        </authorList>
    </citation>
    <scope>NUCLEOTIDE SEQUENCE</scope>
    <source>
        <strain evidence="2">HKST-UBA10</strain>
    </source>
</reference>